<keyword evidence="2" id="KW-1185">Reference proteome</keyword>
<sequence length="137" mass="15396">MNRSRLQIDKYSTDVELLQCSRENPVTGQTAREKFRITVFFVAVHFRASPLPSVPRVSAPPGTVPIGGYSVLGSKRPANRVSEIVWEDLDVEVDFRRACFIKASKPVVTSEETSTCHKQNVVGWRRDVYRAAKSDSI</sequence>
<accession>A0A4C1TYE9</accession>
<dbReference type="Proteomes" id="UP000299102">
    <property type="component" value="Unassembled WGS sequence"/>
</dbReference>
<gene>
    <name evidence="1" type="ORF">EVAR_83391_1</name>
</gene>
<organism evidence="1 2">
    <name type="scientific">Eumeta variegata</name>
    <name type="common">Bagworm moth</name>
    <name type="synonym">Eumeta japonica</name>
    <dbReference type="NCBI Taxonomy" id="151549"/>
    <lineage>
        <taxon>Eukaryota</taxon>
        <taxon>Metazoa</taxon>
        <taxon>Ecdysozoa</taxon>
        <taxon>Arthropoda</taxon>
        <taxon>Hexapoda</taxon>
        <taxon>Insecta</taxon>
        <taxon>Pterygota</taxon>
        <taxon>Neoptera</taxon>
        <taxon>Endopterygota</taxon>
        <taxon>Lepidoptera</taxon>
        <taxon>Glossata</taxon>
        <taxon>Ditrysia</taxon>
        <taxon>Tineoidea</taxon>
        <taxon>Psychidae</taxon>
        <taxon>Oiketicinae</taxon>
        <taxon>Eumeta</taxon>
    </lineage>
</organism>
<dbReference type="AlphaFoldDB" id="A0A4C1TYE9"/>
<comment type="caution">
    <text evidence="1">The sequence shown here is derived from an EMBL/GenBank/DDBJ whole genome shotgun (WGS) entry which is preliminary data.</text>
</comment>
<evidence type="ECO:0000313" key="2">
    <source>
        <dbReference type="Proteomes" id="UP000299102"/>
    </source>
</evidence>
<dbReference type="EMBL" id="BGZK01000104">
    <property type="protein sequence ID" value="GBP19079.1"/>
    <property type="molecule type" value="Genomic_DNA"/>
</dbReference>
<evidence type="ECO:0000313" key="1">
    <source>
        <dbReference type="EMBL" id="GBP19079.1"/>
    </source>
</evidence>
<protein>
    <submittedName>
        <fullName evidence="1">Uncharacterized protein</fullName>
    </submittedName>
</protein>
<proteinExistence type="predicted"/>
<name>A0A4C1TYE9_EUMVA</name>
<reference evidence="1 2" key="1">
    <citation type="journal article" date="2019" name="Commun. Biol.">
        <title>The bagworm genome reveals a unique fibroin gene that provides high tensile strength.</title>
        <authorList>
            <person name="Kono N."/>
            <person name="Nakamura H."/>
            <person name="Ohtoshi R."/>
            <person name="Tomita M."/>
            <person name="Numata K."/>
            <person name="Arakawa K."/>
        </authorList>
    </citation>
    <scope>NUCLEOTIDE SEQUENCE [LARGE SCALE GENOMIC DNA]</scope>
</reference>